<evidence type="ECO:0000256" key="1">
    <source>
        <dbReference type="ARBA" id="ARBA00004651"/>
    </source>
</evidence>
<evidence type="ECO:0000256" key="3">
    <source>
        <dbReference type="ARBA" id="ARBA00022692"/>
    </source>
</evidence>
<evidence type="ECO:0000256" key="5">
    <source>
        <dbReference type="ARBA" id="ARBA00023136"/>
    </source>
</evidence>
<feature type="transmembrane region" description="Helical" evidence="6">
    <location>
        <begin position="298"/>
        <end position="316"/>
    </location>
</feature>
<feature type="transmembrane region" description="Helical" evidence="6">
    <location>
        <begin position="388"/>
        <end position="405"/>
    </location>
</feature>
<feature type="transmembrane region" description="Helical" evidence="6">
    <location>
        <begin position="265"/>
        <end position="286"/>
    </location>
</feature>
<dbReference type="InterPro" id="IPR050495">
    <property type="entry name" value="ATG22/LtaA_families"/>
</dbReference>
<feature type="transmembrane region" description="Helical" evidence="6">
    <location>
        <begin position="360"/>
        <end position="382"/>
    </location>
</feature>
<sequence length="427" mass="46917">MKLKKLTREEFSWSLYDWSSSAVTLLLTAIIPIYLKSIGHNYNVADSMSTAHWGIVNSVSTLVLALCAPVIGAVADFKGNKNRFFNVFFTVGILSLFASVFLDNYYALLIANFVMLIGYTGTYIIYDAFLVDVSPDERMDYVSSFGFGMGYIGGSIPFVLSLLLIMLEPFGLDGVTAVKLSLALNGVWWLLFTLPFLKNVRQVYSIEKTKHVVSGTLKNVAATFKKIAHHKVMGLFLLSYFFYIDGVNTVITMSTEIGADKGIDANQMVLALLATQLVAAVSVMLCARLVKTTRAKPIILVSIAVFAGVCVFGYFMTTALHFWIMALVVALVLGTIQALSRSFFAKLIPEKDRNNEYFGFYSIMTRYASILGPLILAGLTLWTGSSRYGILGILVLFVAGFIIFARVKEPDEEKEAASCANSADVLG</sequence>
<dbReference type="PROSITE" id="PS50850">
    <property type="entry name" value="MFS"/>
    <property type="match status" value="1"/>
</dbReference>
<reference evidence="8 9" key="1">
    <citation type="submission" date="2016-11" db="EMBL/GenBank/DDBJ databases">
        <authorList>
            <person name="Jaros S."/>
            <person name="Januszkiewicz K."/>
            <person name="Wedrychowicz H."/>
        </authorList>
    </citation>
    <scope>NUCLEOTIDE SEQUENCE [LARGE SCALE GENOMIC DNA]</scope>
    <source>
        <strain evidence="8 9">DSM 10068</strain>
    </source>
</reference>
<evidence type="ECO:0000313" key="9">
    <source>
        <dbReference type="Proteomes" id="UP000183995"/>
    </source>
</evidence>
<evidence type="ECO:0000256" key="2">
    <source>
        <dbReference type="ARBA" id="ARBA00022448"/>
    </source>
</evidence>
<dbReference type="InterPro" id="IPR020846">
    <property type="entry name" value="MFS_dom"/>
</dbReference>
<feature type="transmembrane region" description="Helical" evidence="6">
    <location>
        <begin position="177"/>
        <end position="197"/>
    </location>
</feature>
<dbReference type="Pfam" id="PF11700">
    <property type="entry name" value="ATG22"/>
    <property type="match status" value="2"/>
</dbReference>
<keyword evidence="5 6" id="KW-0472">Membrane</keyword>
<feature type="transmembrane region" description="Helical" evidence="6">
    <location>
        <begin position="55"/>
        <end position="77"/>
    </location>
</feature>
<feature type="domain" description="Major facilitator superfamily (MFS) profile" evidence="7">
    <location>
        <begin position="1"/>
        <end position="410"/>
    </location>
</feature>
<gene>
    <name evidence="8" type="ORF">SAMN02745823_03456</name>
</gene>
<feature type="transmembrane region" description="Helical" evidence="6">
    <location>
        <begin position="232"/>
        <end position="253"/>
    </location>
</feature>
<keyword evidence="3 6" id="KW-0812">Transmembrane</keyword>
<comment type="subcellular location">
    <subcellularLocation>
        <location evidence="1">Cell membrane</location>
        <topology evidence="1">Multi-pass membrane protein</topology>
    </subcellularLocation>
</comment>
<dbReference type="PANTHER" id="PTHR23519">
    <property type="entry name" value="AUTOPHAGY-RELATED PROTEIN 22"/>
    <property type="match status" value="1"/>
</dbReference>
<dbReference type="Gene3D" id="1.20.1250.20">
    <property type="entry name" value="MFS general substrate transporter like domains"/>
    <property type="match status" value="2"/>
</dbReference>
<dbReference type="EMBL" id="FQXV01000016">
    <property type="protein sequence ID" value="SHI21327.1"/>
    <property type="molecule type" value="Genomic_DNA"/>
</dbReference>
<evidence type="ECO:0000259" key="7">
    <source>
        <dbReference type="PROSITE" id="PS50850"/>
    </source>
</evidence>
<keyword evidence="4 6" id="KW-1133">Transmembrane helix</keyword>
<protein>
    <submittedName>
        <fullName evidence="8">MFS transporter, UMF1 family</fullName>
    </submittedName>
</protein>
<accession>A0A1M5ZAS9</accession>
<dbReference type="RefSeq" id="WP_084726583.1">
    <property type="nucleotide sequence ID" value="NZ_FQXV01000016.1"/>
</dbReference>
<feature type="transmembrane region" description="Helical" evidence="6">
    <location>
        <begin position="12"/>
        <end position="35"/>
    </location>
</feature>
<dbReference type="STRING" id="1123282.SAMN02745823_03456"/>
<dbReference type="InterPro" id="IPR024671">
    <property type="entry name" value="Atg22-like"/>
</dbReference>
<name>A0A1M5ZAS9_9FIRM</name>
<dbReference type="Proteomes" id="UP000183995">
    <property type="component" value="Unassembled WGS sequence"/>
</dbReference>
<evidence type="ECO:0000256" key="4">
    <source>
        <dbReference type="ARBA" id="ARBA00022989"/>
    </source>
</evidence>
<keyword evidence="2" id="KW-0813">Transport</keyword>
<dbReference type="AlphaFoldDB" id="A0A1M5ZAS9"/>
<dbReference type="GO" id="GO:0005886">
    <property type="term" value="C:plasma membrane"/>
    <property type="evidence" value="ECO:0007669"/>
    <property type="project" value="UniProtKB-SubCell"/>
</dbReference>
<evidence type="ECO:0000256" key="6">
    <source>
        <dbReference type="SAM" id="Phobius"/>
    </source>
</evidence>
<dbReference type="GO" id="GO:0022857">
    <property type="term" value="F:transmembrane transporter activity"/>
    <property type="evidence" value="ECO:0007669"/>
    <property type="project" value="InterPro"/>
</dbReference>
<feature type="transmembrane region" description="Helical" evidence="6">
    <location>
        <begin position="141"/>
        <end position="165"/>
    </location>
</feature>
<evidence type="ECO:0000313" key="8">
    <source>
        <dbReference type="EMBL" id="SHI21327.1"/>
    </source>
</evidence>
<proteinExistence type="predicted"/>
<feature type="transmembrane region" description="Helical" evidence="6">
    <location>
        <begin position="322"/>
        <end position="339"/>
    </location>
</feature>
<dbReference type="OrthoDB" id="9768783at2"/>
<feature type="transmembrane region" description="Helical" evidence="6">
    <location>
        <begin position="84"/>
        <end position="102"/>
    </location>
</feature>
<dbReference type="PANTHER" id="PTHR23519:SF1">
    <property type="entry name" value="AUTOPHAGY-RELATED PROTEIN 22"/>
    <property type="match status" value="1"/>
</dbReference>
<organism evidence="8 9">
    <name type="scientific">Sporobacter termitidis DSM 10068</name>
    <dbReference type="NCBI Taxonomy" id="1123282"/>
    <lineage>
        <taxon>Bacteria</taxon>
        <taxon>Bacillati</taxon>
        <taxon>Bacillota</taxon>
        <taxon>Clostridia</taxon>
        <taxon>Eubacteriales</taxon>
        <taxon>Oscillospiraceae</taxon>
        <taxon>Sporobacter</taxon>
    </lineage>
</organism>
<keyword evidence="9" id="KW-1185">Reference proteome</keyword>
<dbReference type="InterPro" id="IPR036259">
    <property type="entry name" value="MFS_trans_sf"/>
</dbReference>
<feature type="transmembrane region" description="Helical" evidence="6">
    <location>
        <begin position="108"/>
        <end position="129"/>
    </location>
</feature>
<dbReference type="SUPFAM" id="SSF103473">
    <property type="entry name" value="MFS general substrate transporter"/>
    <property type="match status" value="1"/>
</dbReference>